<reference evidence="4" key="1">
    <citation type="submission" date="2016-10" db="EMBL/GenBank/DDBJ databases">
        <authorList>
            <person name="Varghese N."/>
            <person name="Submissions S."/>
        </authorList>
    </citation>
    <scope>NUCLEOTIDE SEQUENCE [LARGE SCALE GENOMIC DNA]</scope>
    <source>
        <strain evidence="4">CGMCC 1.10783</strain>
    </source>
</reference>
<organism evidence="3 4">
    <name type="scientific">Arthrobacter cupressi</name>
    <dbReference type="NCBI Taxonomy" id="1045773"/>
    <lineage>
        <taxon>Bacteria</taxon>
        <taxon>Bacillati</taxon>
        <taxon>Actinomycetota</taxon>
        <taxon>Actinomycetes</taxon>
        <taxon>Micrococcales</taxon>
        <taxon>Micrococcaceae</taxon>
        <taxon>Arthrobacter</taxon>
    </lineage>
</organism>
<dbReference type="Gene3D" id="3.50.50.60">
    <property type="entry name" value="FAD/NAD(P)-binding domain"/>
    <property type="match status" value="1"/>
</dbReference>
<dbReference type="STRING" id="1045773.SAMN05216555_11132"/>
<feature type="region of interest" description="Disordered" evidence="2">
    <location>
        <begin position="362"/>
        <end position="390"/>
    </location>
</feature>
<dbReference type="PANTHER" id="PTHR43539:SF78">
    <property type="entry name" value="FLAVIN-CONTAINING MONOOXYGENASE"/>
    <property type="match status" value="1"/>
</dbReference>
<dbReference type="SUPFAM" id="SSF51905">
    <property type="entry name" value="FAD/NAD(P)-binding domain"/>
    <property type="match status" value="2"/>
</dbReference>
<accession>A0A1G8TZT1</accession>
<evidence type="ECO:0000256" key="2">
    <source>
        <dbReference type="SAM" id="MobiDB-lite"/>
    </source>
</evidence>
<dbReference type="GO" id="GO:0004497">
    <property type="term" value="F:monooxygenase activity"/>
    <property type="evidence" value="ECO:0007669"/>
    <property type="project" value="TreeGrafter"/>
</dbReference>
<name>A0A1G8TZT1_9MICC</name>
<dbReference type="PRINTS" id="PR00469">
    <property type="entry name" value="PNDRDTASEII"/>
</dbReference>
<feature type="compositionally biased region" description="Basic and acidic residues" evidence="2">
    <location>
        <begin position="373"/>
        <end position="390"/>
    </location>
</feature>
<proteinExistence type="predicted"/>
<dbReference type="InterPro" id="IPR036188">
    <property type="entry name" value="FAD/NAD-bd_sf"/>
</dbReference>
<evidence type="ECO:0000256" key="1">
    <source>
        <dbReference type="ARBA" id="ARBA00023002"/>
    </source>
</evidence>
<dbReference type="OrthoDB" id="9808049at2"/>
<dbReference type="RefSeq" id="WP_074589847.1">
    <property type="nucleotide sequence ID" value="NZ_FNEI01000011.1"/>
</dbReference>
<evidence type="ECO:0000313" key="4">
    <source>
        <dbReference type="Proteomes" id="UP000182130"/>
    </source>
</evidence>
<dbReference type="InterPro" id="IPR050982">
    <property type="entry name" value="Auxin_biosynth/cation_transpt"/>
</dbReference>
<dbReference type="GO" id="GO:0050660">
    <property type="term" value="F:flavin adenine dinucleotide binding"/>
    <property type="evidence" value="ECO:0007669"/>
    <property type="project" value="TreeGrafter"/>
</dbReference>
<protein>
    <submittedName>
        <fullName evidence="3">Putative flavoprotein involved in K+ transport</fullName>
    </submittedName>
</protein>
<dbReference type="EMBL" id="FNEI01000011">
    <property type="protein sequence ID" value="SDJ47096.1"/>
    <property type="molecule type" value="Genomic_DNA"/>
</dbReference>
<dbReference type="Proteomes" id="UP000182130">
    <property type="component" value="Unassembled WGS sequence"/>
</dbReference>
<keyword evidence="1" id="KW-0560">Oxidoreductase</keyword>
<gene>
    <name evidence="3" type="ORF">SAMN05216555_11132</name>
</gene>
<dbReference type="AlphaFoldDB" id="A0A1G8TZT1"/>
<keyword evidence="4" id="KW-1185">Reference proteome</keyword>
<dbReference type="PRINTS" id="PR00368">
    <property type="entry name" value="FADPNR"/>
</dbReference>
<sequence>MNTVQNHASDRVLDTIIVGGGQAGLALGYFLSRQGRDFAILDAGQRVGDAWRQRWDSLRLFTPVKFDGLPGLPFPGDRLGFPGKDEVADYLENYAQHFGLPVRLGAKVERLRHDDGHYVAEAGGRSWKAANVVVATGACVAPKIPDFAAQLDDSVLQLHSSAYRNPGQLRPGPVLVVGVGNSGAEIALEVSRSHPTLLAGKPTAELPVKHGRAAARFILPLVRFAGTHVLTLGTPIGRKAAPGFLSHGTPLIRTKIKDLTDAGVERVPRITGVRDGRPVAEDGSVLDVANVIWCTGYTDDFAWVEPRAFDGAGRPRQHRGVARDAAGLFFLGQEFLYAAASATLPGVARDAAYLARQIPRRGAGDSAGLAAERPQEARQKARPQKVRDGA</sequence>
<evidence type="ECO:0000313" key="3">
    <source>
        <dbReference type="EMBL" id="SDJ47096.1"/>
    </source>
</evidence>
<dbReference type="PANTHER" id="PTHR43539">
    <property type="entry name" value="FLAVIN-BINDING MONOOXYGENASE-LIKE PROTEIN (AFU_ORTHOLOGUE AFUA_4G09220)"/>
    <property type="match status" value="1"/>
</dbReference>
<dbReference type="Pfam" id="PF13738">
    <property type="entry name" value="Pyr_redox_3"/>
    <property type="match status" value="1"/>
</dbReference>